<accession>A0A1F4V096</accession>
<dbReference type="EMBL" id="MEVF01000007">
    <property type="protein sequence ID" value="OGC50617.1"/>
    <property type="molecule type" value="Genomic_DNA"/>
</dbReference>
<dbReference type="Pfam" id="PF18014">
    <property type="entry name" value="Acetyltransf_18"/>
    <property type="match status" value="1"/>
</dbReference>
<dbReference type="Pfam" id="PF00583">
    <property type="entry name" value="Acetyltransf_1"/>
    <property type="match status" value="1"/>
</dbReference>
<dbReference type="PANTHER" id="PTHR47237:SF1">
    <property type="entry name" value="SLL0310 PROTEIN"/>
    <property type="match status" value="1"/>
</dbReference>
<dbReference type="SUPFAM" id="SSF55729">
    <property type="entry name" value="Acyl-CoA N-acyltransferases (Nat)"/>
    <property type="match status" value="1"/>
</dbReference>
<comment type="caution">
    <text evidence="2">The sequence shown here is derived from an EMBL/GenBank/DDBJ whole genome shotgun (WGS) entry which is preliminary data.</text>
</comment>
<evidence type="ECO:0000313" key="3">
    <source>
        <dbReference type="Proteomes" id="UP000177458"/>
    </source>
</evidence>
<dbReference type="InterPro" id="IPR041496">
    <property type="entry name" value="YitH/HolE_GNAT"/>
</dbReference>
<dbReference type="PANTHER" id="PTHR47237">
    <property type="entry name" value="SLL0310 PROTEIN"/>
    <property type="match status" value="1"/>
</dbReference>
<feature type="domain" description="N-acetyltransferase" evidence="1">
    <location>
        <begin position="4"/>
        <end position="184"/>
    </location>
</feature>
<dbReference type="Gene3D" id="3.40.630.30">
    <property type="match status" value="1"/>
</dbReference>
<gene>
    <name evidence="2" type="ORF">A3A69_02600</name>
</gene>
<evidence type="ECO:0000259" key="1">
    <source>
        <dbReference type="PROSITE" id="PS51186"/>
    </source>
</evidence>
<organism evidence="2 3">
    <name type="scientific">candidate division WWE3 bacterium RIFCSPLOWO2_01_FULL_37_15</name>
    <dbReference type="NCBI Taxonomy" id="1802622"/>
    <lineage>
        <taxon>Bacteria</taxon>
        <taxon>Katanobacteria</taxon>
    </lineage>
</organism>
<dbReference type="Proteomes" id="UP000177458">
    <property type="component" value="Unassembled WGS sequence"/>
</dbReference>
<dbReference type="GO" id="GO:0016747">
    <property type="term" value="F:acyltransferase activity, transferring groups other than amino-acyl groups"/>
    <property type="evidence" value="ECO:0007669"/>
    <property type="project" value="InterPro"/>
</dbReference>
<protein>
    <recommendedName>
        <fullName evidence="1">N-acetyltransferase domain-containing protein</fullName>
    </recommendedName>
</protein>
<dbReference type="PROSITE" id="PS51186">
    <property type="entry name" value="GNAT"/>
    <property type="match status" value="1"/>
</dbReference>
<dbReference type="InterPro" id="IPR052729">
    <property type="entry name" value="Acyl/Acetyltrans_Enzymes"/>
</dbReference>
<proteinExistence type="predicted"/>
<reference evidence="2 3" key="1">
    <citation type="journal article" date="2016" name="Nat. Commun.">
        <title>Thousands of microbial genomes shed light on interconnected biogeochemical processes in an aquifer system.</title>
        <authorList>
            <person name="Anantharaman K."/>
            <person name="Brown C.T."/>
            <person name="Hug L.A."/>
            <person name="Sharon I."/>
            <person name="Castelle C.J."/>
            <person name="Probst A.J."/>
            <person name="Thomas B.C."/>
            <person name="Singh A."/>
            <person name="Wilkins M.J."/>
            <person name="Karaoz U."/>
            <person name="Brodie E.L."/>
            <person name="Williams K.H."/>
            <person name="Hubbard S.S."/>
            <person name="Banfield J.F."/>
        </authorList>
    </citation>
    <scope>NUCLEOTIDE SEQUENCE [LARGE SCALE GENOMIC DNA]</scope>
</reference>
<dbReference type="CDD" id="cd04301">
    <property type="entry name" value="NAT_SF"/>
    <property type="match status" value="1"/>
</dbReference>
<name>A0A1F4V096_UNCKA</name>
<dbReference type="InterPro" id="IPR000182">
    <property type="entry name" value="GNAT_dom"/>
</dbReference>
<dbReference type="InterPro" id="IPR016181">
    <property type="entry name" value="Acyl_CoA_acyltransferase"/>
</dbReference>
<dbReference type="Gene3D" id="3.40.630.90">
    <property type="match status" value="1"/>
</dbReference>
<evidence type="ECO:0000313" key="2">
    <source>
        <dbReference type="EMBL" id="OGC50617.1"/>
    </source>
</evidence>
<sequence>MMNEKIRKMTRNELLTAVDWAKKEGWNPGLNDADVFWKTDPDGFYALEKNGKMIGSISGVSYNGRFGFGGFFIIKPEYRKQRLGTRLAEYLIKTLISRLDEGASIGIDGVFNMQPTYEKWEFKFSHRNLRMESIARKHKHSSNVKEITENDFEQILELDKECFGFNRTTFLKALLSLPDSKSLKYVNERGLQGYGVIRKCVTGNKIGPLFVCNYEVAEELFKGLAGSVAGETVYLDIPEINKNAVKLAEKYNMKEMFGCARMYYGNAPKLPYEKIYGVSTFELG</sequence>
<dbReference type="AlphaFoldDB" id="A0A1F4V096"/>